<name>A0A4D6KQN6_VIGUN</name>
<dbReference type="PANTHER" id="PTHR36350">
    <property type="entry name" value="TRANSMEMBRANE PROTEIN"/>
    <property type="match status" value="1"/>
</dbReference>
<keyword evidence="3" id="KW-1185">Reference proteome</keyword>
<reference evidence="2 3" key="1">
    <citation type="submission" date="2019-04" db="EMBL/GenBank/DDBJ databases">
        <title>An improved genome assembly and genetic linkage map for asparagus bean, Vigna unguiculata ssp. sesquipedialis.</title>
        <authorList>
            <person name="Xia Q."/>
            <person name="Zhang R."/>
            <person name="Dong Y."/>
        </authorList>
    </citation>
    <scope>NUCLEOTIDE SEQUENCE [LARGE SCALE GENOMIC DNA]</scope>
    <source>
        <tissue evidence="2">Leaf</tissue>
    </source>
</reference>
<evidence type="ECO:0000313" key="2">
    <source>
        <dbReference type="EMBL" id="QCD76981.1"/>
    </source>
</evidence>
<sequence>MNQVVEKLCNLSLAQSWCEDMQNIISYVSSKYEANATKAISYVILGCFSLLISVLVRRTRSKPKPKPRIRPNRLEATRSFIVRELHSGYPALDRLMTEQYEHPSALDSAHALIRELQKDLPDLLILQQKVRELEMWEVEDFAERILRPALKEANEKEKPHEAYEFEMLIVEVLIYKGGISDLESALQCECLADESLKDARRPLYKAIIYKMLGNMEKAKEYWDEFIVVREPAFGHEIIEIDFDTFKHHVLRLQKATEKVTQKRSSINFSTFSI</sequence>
<keyword evidence="1" id="KW-0812">Transmembrane</keyword>
<evidence type="ECO:0000313" key="3">
    <source>
        <dbReference type="Proteomes" id="UP000501690"/>
    </source>
</evidence>
<keyword evidence="1" id="KW-0472">Membrane</keyword>
<organism evidence="2 3">
    <name type="scientific">Vigna unguiculata</name>
    <name type="common">Cowpea</name>
    <dbReference type="NCBI Taxonomy" id="3917"/>
    <lineage>
        <taxon>Eukaryota</taxon>
        <taxon>Viridiplantae</taxon>
        <taxon>Streptophyta</taxon>
        <taxon>Embryophyta</taxon>
        <taxon>Tracheophyta</taxon>
        <taxon>Spermatophyta</taxon>
        <taxon>Magnoliopsida</taxon>
        <taxon>eudicotyledons</taxon>
        <taxon>Gunneridae</taxon>
        <taxon>Pentapetalae</taxon>
        <taxon>rosids</taxon>
        <taxon>fabids</taxon>
        <taxon>Fabales</taxon>
        <taxon>Fabaceae</taxon>
        <taxon>Papilionoideae</taxon>
        <taxon>50 kb inversion clade</taxon>
        <taxon>NPAAA clade</taxon>
        <taxon>indigoferoid/millettioid clade</taxon>
        <taxon>Phaseoleae</taxon>
        <taxon>Vigna</taxon>
    </lineage>
</organism>
<keyword evidence="1" id="KW-1133">Transmembrane helix</keyword>
<dbReference type="AlphaFoldDB" id="A0A4D6KQN6"/>
<accession>A0A4D6KQN6</accession>
<dbReference type="Proteomes" id="UP000501690">
    <property type="component" value="Linkage Group LG1"/>
</dbReference>
<protein>
    <submittedName>
        <fullName evidence="2">Uncharacterized protein</fullName>
    </submittedName>
</protein>
<dbReference type="PANTHER" id="PTHR36350:SF3">
    <property type="entry name" value="TRANSMEMBRANE PROTEIN"/>
    <property type="match status" value="1"/>
</dbReference>
<proteinExistence type="predicted"/>
<evidence type="ECO:0000256" key="1">
    <source>
        <dbReference type="SAM" id="Phobius"/>
    </source>
</evidence>
<dbReference type="EMBL" id="CP039345">
    <property type="protein sequence ID" value="QCD76981.1"/>
    <property type="molecule type" value="Genomic_DNA"/>
</dbReference>
<gene>
    <name evidence="2" type="ORF">DEO72_LG1g603</name>
</gene>
<feature type="transmembrane region" description="Helical" evidence="1">
    <location>
        <begin position="39"/>
        <end position="56"/>
    </location>
</feature>